<feature type="transmembrane region" description="Helical" evidence="1">
    <location>
        <begin position="81"/>
        <end position="102"/>
    </location>
</feature>
<evidence type="ECO:0000313" key="3">
    <source>
        <dbReference type="Proteomes" id="UP000244073"/>
    </source>
</evidence>
<keyword evidence="1" id="KW-0812">Transmembrane</keyword>
<proteinExistence type="predicted"/>
<dbReference type="EMBL" id="MSFN02000001">
    <property type="protein sequence ID" value="PTU24186.1"/>
    <property type="molecule type" value="Genomic_DNA"/>
</dbReference>
<evidence type="ECO:0000313" key="2">
    <source>
        <dbReference type="EMBL" id="PTU24186.1"/>
    </source>
</evidence>
<comment type="caution">
    <text evidence="2">The sequence shown here is derived from an EMBL/GenBank/DDBJ whole genome shotgun (WGS) entry which is preliminary data.</text>
</comment>
<dbReference type="VEuPathDB" id="FungiDB:P175DRAFT_022642"/>
<sequence length="227" mass="25780">MYNLSRNLMGLNVRDQSLTTLQDRDLEMTDYEKGDEEQHIPPEYKAQRICTFLSWAFGALVLALSAIIISRISTGSLRPAAIYNLALGALQITCILGFDIRLPRPRSLSDPRPSIGSLILIGFKTLAWGAAFALMFVYCNDYDHDSDPTSKRTKRRYYRSHGPVSTRAIAIACGCFGVLTFMIMLVLWTPVLWAFVHRYTTKTEAKKMYSTLIARKYNKVHGNENRE</sequence>
<accession>A0A2T5M6P8</accession>
<feature type="transmembrane region" description="Helical" evidence="1">
    <location>
        <begin position="114"/>
        <end position="138"/>
    </location>
</feature>
<dbReference type="AlphaFoldDB" id="A0A2T5M6P8"/>
<dbReference type="OrthoDB" id="4749694at2759"/>
<keyword evidence="1" id="KW-0472">Membrane</keyword>
<evidence type="ECO:0000256" key="1">
    <source>
        <dbReference type="SAM" id="Phobius"/>
    </source>
</evidence>
<name>A0A2T5M6P8_9EURO</name>
<feature type="transmembrane region" description="Helical" evidence="1">
    <location>
        <begin position="168"/>
        <end position="196"/>
    </location>
</feature>
<organism evidence="2 3">
    <name type="scientific">Aspergillus ochraceoroseus IBT 24754</name>
    <dbReference type="NCBI Taxonomy" id="1392256"/>
    <lineage>
        <taxon>Eukaryota</taxon>
        <taxon>Fungi</taxon>
        <taxon>Dikarya</taxon>
        <taxon>Ascomycota</taxon>
        <taxon>Pezizomycotina</taxon>
        <taxon>Eurotiomycetes</taxon>
        <taxon>Eurotiomycetidae</taxon>
        <taxon>Eurotiales</taxon>
        <taxon>Aspergillaceae</taxon>
        <taxon>Aspergillus</taxon>
        <taxon>Aspergillus subgen. Nidulantes</taxon>
    </lineage>
</organism>
<dbReference type="GeneID" id="63809516"/>
<dbReference type="RefSeq" id="XP_040755578.1">
    <property type="nucleotide sequence ID" value="XM_040892634.1"/>
</dbReference>
<keyword evidence="1" id="KW-1133">Transmembrane helix</keyword>
<reference evidence="2 3" key="1">
    <citation type="journal article" date="2018" name="Proc. Natl. Acad. Sci. U.S.A.">
        <title>Linking secondary metabolites to gene clusters through genome sequencing of six diverse Aspergillus species.</title>
        <authorList>
            <person name="Kaerboelling I."/>
            <person name="Vesth T.C."/>
            <person name="Frisvad J.C."/>
            <person name="Nybo J.L."/>
            <person name="Theobald S."/>
            <person name="Kuo A."/>
            <person name="Bowyer P."/>
            <person name="Matsuda Y."/>
            <person name="Mondo S."/>
            <person name="Lyhne E.K."/>
            <person name="Kogle M.E."/>
            <person name="Clum A."/>
            <person name="Lipzen A."/>
            <person name="Salamov A."/>
            <person name="Ngan C.Y."/>
            <person name="Daum C."/>
            <person name="Chiniquy J."/>
            <person name="Barry K."/>
            <person name="LaButti K."/>
            <person name="Haridas S."/>
            <person name="Simmons B.A."/>
            <person name="Magnuson J.K."/>
            <person name="Mortensen U.H."/>
            <person name="Larsen T.O."/>
            <person name="Grigoriev I.V."/>
            <person name="Baker S.E."/>
            <person name="Andersen M.R."/>
        </authorList>
    </citation>
    <scope>NUCLEOTIDE SEQUENCE [LARGE SCALE GENOMIC DNA]</scope>
    <source>
        <strain evidence="2 3">IBT 24754</strain>
    </source>
</reference>
<dbReference type="Proteomes" id="UP000244073">
    <property type="component" value="Unassembled WGS sequence"/>
</dbReference>
<protein>
    <submittedName>
        <fullName evidence="2">Uncharacterized protein</fullName>
    </submittedName>
</protein>
<feature type="transmembrane region" description="Helical" evidence="1">
    <location>
        <begin position="49"/>
        <end position="69"/>
    </location>
</feature>
<gene>
    <name evidence="2" type="ORF">P175DRAFT_022642</name>
</gene>